<reference evidence="14" key="1">
    <citation type="submission" date="2025-08" db="UniProtKB">
        <authorList>
            <consortium name="RefSeq"/>
        </authorList>
    </citation>
    <scope>IDENTIFICATION</scope>
</reference>
<keyword evidence="4 11" id="KW-0552">Olfaction</keyword>
<feature type="transmembrane region" description="Helical" evidence="11">
    <location>
        <begin position="240"/>
        <end position="259"/>
    </location>
</feature>
<dbReference type="RefSeq" id="XP_072860566.1">
    <property type="nucleotide sequence ID" value="XM_073004465.1"/>
</dbReference>
<dbReference type="CDD" id="cd15225">
    <property type="entry name" value="7tmA_OR10A-like"/>
    <property type="match status" value="1"/>
</dbReference>
<dbReference type="GeneID" id="110091049"/>
<dbReference type="PANTHER" id="PTHR26452">
    <property type="entry name" value="OLFACTORY RECEPTOR"/>
    <property type="match status" value="1"/>
</dbReference>
<feature type="transmembrane region" description="Helical" evidence="11">
    <location>
        <begin position="271"/>
        <end position="290"/>
    </location>
</feature>
<keyword evidence="6 10" id="KW-0297">G-protein coupled receptor</keyword>
<dbReference type="PRINTS" id="PR00237">
    <property type="entry name" value="GPCRRHODOPSN"/>
</dbReference>
<evidence type="ECO:0000313" key="14">
    <source>
        <dbReference type="RefSeq" id="XP_072860566.1"/>
    </source>
</evidence>
<keyword evidence="5 11" id="KW-1133">Transmembrane helix</keyword>
<dbReference type="PROSITE" id="PS50262">
    <property type="entry name" value="G_PROTEIN_RECEP_F1_2"/>
    <property type="match status" value="1"/>
</dbReference>
<evidence type="ECO:0000259" key="12">
    <source>
        <dbReference type="PROSITE" id="PS50262"/>
    </source>
</evidence>
<evidence type="ECO:0000256" key="6">
    <source>
        <dbReference type="ARBA" id="ARBA00023040"/>
    </source>
</evidence>
<feature type="domain" description="G-protein coupled receptors family 1 profile" evidence="12">
    <location>
        <begin position="39"/>
        <end position="288"/>
    </location>
</feature>
<evidence type="ECO:0000256" key="1">
    <source>
        <dbReference type="ARBA" id="ARBA00004651"/>
    </source>
</evidence>
<proteinExistence type="inferred from homology"/>
<accession>A0ABM5GSC4</accession>
<dbReference type="PROSITE" id="PS00237">
    <property type="entry name" value="G_PROTEIN_RECEP_F1_1"/>
    <property type="match status" value="1"/>
</dbReference>
<dbReference type="PRINTS" id="PR00245">
    <property type="entry name" value="OLFACTORYR"/>
</dbReference>
<evidence type="ECO:0000256" key="2">
    <source>
        <dbReference type="ARBA" id="ARBA00022475"/>
    </source>
</evidence>
<sequence length="344" mass="38983">MGNETTVNWFILLGFSNVTSYTLLLFAVFLCIYIATVLCNVTIIVIINVDDALHIPMYFFLLNLSFLEIGYTSVTIPKLLENILALDKTISLRACAAQMYFFLFFGATECCLLAVMAYDRYIAICNPLRYPIVMRKRTCIQLAALSWVCGCLVALGHTTFIFRLPFCDSNVINHFFCEIQPVLKLVCGNTYWNEIQIIVAAAFVILMPFMLILLSYIHIISTILKMQSTKSRQKAFSTCSSHLAAVSLFYGTAIFIYIRPKSSYSLNVDKFFSLFYSVITPIFNPIIYTLRNKEVKGALRKTLKRSERKLGMTRKAGRGTLTQGRKCFGLGPAKRTNCSWVAQK</sequence>
<feature type="transmembrane region" description="Helical" evidence="11">
    <location>
        <begin position="139"/>
        <end position="162"/>
    </location>
</feature>
<evidence type="ECO:0000256" key="7">
    <source>
        <dbReference type="ARBA" id="ARBA00023136"/>
    </source>
</evidence>
<evidence type="ECO:0000256" key="11">
    <source>
        <dbReference type="RuleBase" id="RU363047"/>
    </source>
</evidence>
<feature type="transmembrane region" description="Helical" evidence="11">
    <location>
        <begin position="195"/>
        <end position="219"/>
    </location>
</feature>
<gene>
    <name evidence="14" type="primary">LOC110091049</name>
</gene>
<comment type="similarity">
    <text evidence="10">Belongs to the G-protein coupled receptor 1 family.</text>
</comment>
<evidence type="ECO:0000256" key="5">
    <source>
        <dbReference type="ARBA" id="ARBA00022989"/>
    </source>
</evidence>
<dbReference type="InterPro" id="IPR000276">
    <property type="entry name" value="GPCR_Rhodpsn"/>
</dbReference>
<dbReference type="InterPro" id="IPR000725">
    <property type="entry name" value="Olfact_rcpt"/>
</dbReference>
<feature type="transmembrane region" description="Helical" evidence="11">
    <location>
        <begin position="100"/>
        <end position="118"/>
    </location>
</feature>
<evidence type="ECO:0000313" key="13">
    <source>
        <dbReference type="Proteomes" id="UP001652642"/>
    </source>
</evidence>
<keyword evidence="8 10" id="KW-0675">Receptor</keyword>
<dbReference type="Proteomes" id="UP001652642">
    <property type="component" value="Chromosome 6"/>
</dbReference>
<dbReference type="InterPro" id="IPR017452">
    <property type="entry name" value="GPCR_Rhodpsn_7TM"/>
</dbReference>
<keyword evidence="13" id="KW-1185">Reference proteome</keyword>
<keyword evidence="3 10" id="KW-0812">Transmembrane</keyword>
<name>A0ABM5GSC4_9SAUR</name>
<protein>
    <recommendedName>
        <fullName evidence="11">Olfactory receptor</fullName>
    </recommendedName>
</protein>
<evidence type="ECO:0000256" key="9">
    <source>
        <dbReference type="ARBA" id="ARBA00023224"/>
    </source>
</evidence>
<comment type="subcellular location">
    <subcellularLocation>
        <location evidence="1 11">Cell membrane</location>
        <topology evidence="1 11">Multi-pass membrane protein</topology>
    </subcellularLocation>
</comment>
<organism evidence="13 14">
    <name type="scientific">Pogona vitticeps</name>
    <name type="common">central bearded dragon</name>
    <dbReference type="NCBI Taxonomy" id="103695"/>
    <lineage>
        <taxon>Eukaryota</taxon>
        <taxon>Metazoa</taxon>
        <taxon>Chordata</taxon>
        <taxon>Craniata</taxon>
        <taxon>Vertebrata</taxon>
        <taxon>Euteleostomi</taxon>
        <taxon>Lepidosauria</taxon>
        <taxon>Squamata</taxon>
        <taxon>Bifurcata</taxon>
        <taxon>Unidentata</taxon>
        <taxon>Episquamata</taxon>
        <taxon>Toxicofera</taxon>
        <taxon>Iguania</taxon>
        <taxon>Acrodonta</taxon>
        <taxon>Agamidae</taxon>
        <taxon>Amphibolurinae</taxon>
        <taxon>Pogona</taxon>
    </lineage>
</organism>
<dbReference type="SUPFAM" id="SSF81321">
    <property type="entry name" value="Family A G protein-coupled receptor-like"/>
    <property type="match status" value="1"/>
</dbReference>
<keyword evidence="9 10" id="KW-0807">Transducer</keyword>
<keyword evidence="11" id="KW-0716">Sensory transduction</keyword>
<evidence type="ECO:0000256" key="8">
    <source>
        <dbReference type="ARBA" id="ARBA00023170"/>
    </source>
</evidence>
<dbReference type="InterPro" id="IPR050516">
    <property type="entry name" value="Olfactory_GPCR"/>
</dbReference>
<evidence type="ECO:0000256" key="3">
    <source>
        <dbReference type="ARBA" id="ARBA00022692"/>
    </source>
</evidence>
<evidence type="ECO:0000256" key="4">
    <source>
        <dbReference type="ARBA" id="ARBA00022725"/>
    </source>
</evidence>
<keyword evidence="2 11" id="KW-1003">Cell membrane</keyword>
<feature type="transmembrane region" description="Helical" evidence="11">
    <location>
        <begin position="59"/>
        <end position="80"/>
    </location>
</feature>
<dbReference type="Pfam" id="PF13853">
    <property type="entry name" value="7tm_4"/>
    <property type="match status" value="1"/>
</dbReference>
<dbReference type="Gene3D" id="1.20.1070.10">
    <property type="entry name" value="Rhodopsin 7-helix transmembrane proteins"/>
    <property type="match status" value="1"/>
</dbReference>
<keyword evidence="7 11" id="KW-0472">Membrane</keyword>
<feature type="transmembrane region" description="Helical" evidence="11">
    <location>
        <begin position="20"/>
        <end position="47"/>
    </location>
</feature>
<evidence type="ECO:0000256" key="10">
    <source>
        <dbReference type="RuleBase" id="RU000688"/>
    </source>
</evidence>